<dbReference type="PANTHER" id="PTHR43323:SF2">
    <property type="entry name" value="HYDROXYMETHYLGLUTARYL-COA SYNTHASE"/>
    <property type="match status" value="1"/>
</dbReference>
<evidence type="ECO:0000313" key="5">
    <source>
        <dbReference type="EMBL" id="HIT97301.1"/>
    </source>
</evidence>
<evidence type="ECO:0000259" key="3">
    <source>
        <dbReference type="Pfam" id="PF01154"/>
    </source>
</evidence>
<dbReference type="Pfam" id="PF01154">
    <property type="entry name" value="HMG_CoA_synt_N"/>
    <property type="match status" value="1"/>
</dbReference>
<gene>
    <name evidence="5" type="ORF">IAC44_00515</name>
</gene>
<feature type="domain" description="Hydroxymethylglutaryl-coenzyme A synthase C-terminal" evidence="4">
    <location>
        <begin position="254"/>
        <end position="441"/>
    </location>
</feature>
<dbReference type="InterPro" id="IPR016039">
    <property type="entry name" value="Thiolase-like"/>
</dbReference>
<evidence type="ECO:0000259" key="4">
    <source>
        <dbReference type="Pfam" id="PF08540"/>
    </source>
</evidence>
<comment type="similarity">
    <text evidence="1">Belongs to the thiolase-like superfamily. HMG-CoA synthase family.</text>
</comment>
<accession>A0A9D1H893</accession>
<feature type="domain" description="Hydroxymethylglutaryl-coenzyme A synthase N-terminal" evidence="3">
    <location>
        <begin position="4"/>
        <end position="176"/>
    </location>
</feature>
<protein>
    <submittedName>
        <fullName evidence="5">Hydroxymethylglutaryl-CoA synthase family protein</fullName>
    </submittedName>
</protein>
<organism evidence="5 6">
    <name type="scientific">Candidatus Merdimorpha stercoravium</name>
    <dbReference type="NCBI Taxonomy" id="2840863"/>
    <lineage>
        <taxon>Bacteria</taxon>
        <taxon>Pseudomonadati</taxon>
        <taxon>Bacteroidota</taxon>
        <taxon>Flavobacteriia</taxon>
        <taxon>Flavobacteriales</taxon>
        <taxon>Candidatus Merdimorpha</taxon>
    </lineage>
</organism>
<dbReference type="GO" id="GO:0006084">
    <property type="term" value="P:acetyl-CoA metabolic process"/>
    <property type="evidence" value="ECO:0007669"/>
    <property type="project" value="InterPro"/>
</dbReference>
<dbReference type="PANTHER" id="PTHR43323">
    <property type="entry name" value="3-HYDROXY-3-METHYLGLUTARYL COENZYME A SYNTHASE"/>
    <property type="match status" value="1"/>
</dbReference>
<evidence type="ECO:0000256" key="1">
    <source>
        <dbReference type="ARBA" id="ARBA00007061"/>
    </source>
</evidence>
<dbReference type="AlphaFoldDB" id="A0A9D1H893"/>
<dbReference type="Gene3D" id="3.40.47.10">
    <property type="match status" value="1"/>
</dbReference>
<reference evidence="5" key="2">
    <citation type="journal article" date="2021" name="PeerJ">
        <title>Extensive microbial diversity within the chicken gut microbiome revealed by metagenomics and culture.</title>
        <authorList>
            <person name="Gilroy R."/>
            <person name="Ravi A."/>
            <person name="Getino M."/>
            <person name="Pursley I."/>
            <person name="Horton D.L."/>
            <person name="Alikhan N.F."/>
            <person name="Baker D."/>
            <person name="Gharbi K."/>
            <person name="Hall N."/>
            <person name="Watson M."/>
            <person name="Adriaenssens E.M."/>
            <person name="Foster-Nyarko E."/>
            <person name="Jarju S."/>
            <person name="Secka A."/>
            <person name="Antonio M."/>
            <person name="Oren A."/>
            <person name="Chaudhuri R.R."/>
            <person name="La Ragione R."/>
            <person name="Hildebrand F."/>
            <person name="Pallen M.J."/>
        </authorList>
    </citation>
    <scope>NUCLEOTIDE SEQUENCE</scope>
    <source>
        <strain evidence="5">1383</strain>
    </source>
</reference>
<dbReference type="InterPro" id="IPR013746">
    <property type="entry name" value="HMG_CoA_synt_C_dom"/>
</dbReference>
<reference evidence="5" key="1">
    <citation type="submission" date="2020-10" db="EMBL/GenBank/DDBJ databases">
        <authorList>
            <person name="Gilroy R."/>
        </authorList>
    </citation>
    <scope>NUCLEOTIDE SEQUENCE</scope>
    <source>
        <strain evidence="5">1383</strain>
    </source>
</reference>
<evidence type="ECO:0000256" key="2">
    <source>
        <dbReference type="ARBA" id="ARBA00022679"/>
    </source>
</evidence>
<name>A0A9D1H893_9FLAO</name>
<dbReference type="SUPFAM" id="SSF53901">
    <property type="entry name" value="Thiolase-like"/>
    <property type="match status" value="2"/>
</dbReference>
<sequence length="479" mass="52525">MSKTGIDSISYYVPRLYLDIRALAAARAIEPDKLTKGLGLEAMALMDTDEDTATMAAEAVLRLIRENDIDPRTIGRLYLGTESALDAAKPTATYVCEILEQALEARYGARCLRHCDALDMTFACVGAVDALHNSLEWVRGDASRRAIVVASDFAKYALASPGEYTQGAGAVAMLVSQEPRLLSLKGNIGVGMCSVGDFYKPHRAFSRRELLSAALRAAGAPADGQAVEAALGRLAGDDFWGHADREVLVHRDEPVFDGPMSNECYCERIAEALEHLAAQEPLDVLQDWDYLAFHQPYAYQGRRMAVRNWVAWMRDKGLLEQVEQQAGMRFGEDDFYRAAARTPLYRAFVAQRIEPGERASSRIGNLYTGSIFMSLVSLLRCLYEQGEQAVGRTVGCLAYGSGSKSKVFALQVESGWKERLAPLDVFSELAERQQVDFDTYQALHTGALVAPLIPGKAVRFVATGDTPTTVGLRRYAVLG</sequence>
<proteinExistence type="inferred from homology"/>
<dbReference type="InterPro" id="IPR013528">
    <property type="entry name" value="HMG_CoA_synth_N"/>
</dbReference>
<keyword evidence="2" id="KW-0808">Transferase</keyword>
<dbReference type="Proteomes" id="UP000824161">
    <property type="component" value="Unassembled WGS sequence"/>
</dbReference>
<dbReference type="EMBL" id="DVLY01000009">
    <property type="protein sequence ID" value="HIT97301.1"/>
    <property type="molecule type" value="Genomic_DNA"/>
</dbReference>
<comment type="caution">
    <text evidence="5">The sequence shown here is derived from an EMBL/GenBank/DDBJ whole genome shotgun (WGS) entry which is preliminary data.</text>
</comment>
<dbReference type="CDD" id="cd00827">
    <property type="entry name" value="init_cond_enzymes"/>
    <property type="match status" value="1"/>
</dbReference>
<evidence type="ECO:0000313" key="6">
    <source>
        <dbReference type="Proteomes" id="UP000824161"/>
    </source>
</evidence>
<dbReference type="GO" id="GO:0004421">
    <property type="term" value="F:hydroxymethylglutaryl-CoA synthase activity"/>
    <property type="evidence" value="ECO:0007669"/>
    <property type="project" value="InterPro"/>
</dbReference>
<dbReference type="Pfam" id="PF08540">
    <property type="entry name" value="HMG_CoA_synt_C"/>
    <property type="match status" value="1"/>
</dbReference>